<feature type="transmembrane region" description="Helical" evidence="7">
    <location>
        <begin position="356"/>
        <end position="375"/>
    </location>
</feature>
<feature type="region of interest" description="Disordered" evidence="6">
    <location>
        <begin position="1"/>
        <end position="85"/>
    </location>
</feature>
<dbReference type="InterPro" id="IPR013057">
    <property type="entry name" value="AA_transpt_TM"/>
</dbReference>
<feature type="compositionally biased region" description="Basic and acidic residues" evidence="6">
    <location>
        <begin position="53"/>
        <end position="65"/>
    </location>
</feature>
<evidence type="ECO:0000256" key="6">
    <source>
        <dbReference type="SAM" id="MobiDB-lite"/>
    </source>
</evidence>
<feature type="transmembrane region" description="Helical" evidence="7">
    <location>
        <begin position="236"/>
        <end position="257"/>
    </location>
</feature>
<comment type="similarity">
    <text evidence="2">Belongs to the amino acid/polyamine transporter 2 family.</text>
</comment>
<dbReference type="PANTHER" id="PTHR22950">
    <property type="entry name" value="AMINO ACID TRANSPORTER"/>
    <property type="match status" value="1"/>
</dbReference>
<dbReference type="GO" id="GO:0015179">
    <property type="term" value="F:L-amino acid transmembrane transporter activity"/>
    <property type="evidence" value="ECO:0007669"/>
    <property type="project" value="TreeGrafter"/>
</dbReference>
<dbReference type="PANTHER" id="PTHR22950:SF479">
    <property type="entry name" value="AMINO ACID TRANSPORTER (EUROFUNG)-RELATED"/>
    <property type="match status" value="1"/>
</dbReference>
<proteinExistence type="inferred from homology"/>
<evidence type="ECO:0000313" key="9">
    <source>
        <dbReference type="EMBL" id="KEY71175.1"/>
    </source>
</evidence>
<feature type="transmembrane region" description="Helical" evidence="7">
    <location>
        <begin position="168"/>
        <end position="196"/>
    </location>
</feature>
<feature type="transmembrane region" description="Helical" evidence="7">
    <location>
        <begin position="396"/>
        <end position="416"/>
    </location>
</feature>
<protein>
    <recommendedName>
        <fullName evidence="8">Amino acid transporter transmembrane domain-containing protein</fullName>
    </recommendedName>
</protein>
<keyword evidence="3 7" id="KW-0812">Transmembrane</keyword>
<dbReference type="Proteomes" id="UP000028045">
    <property type="component" value="Unassembled WGS sequence"/>
</dbReference>
<accession>A0A084B0U6</accession>
<name>A0A084B0U6_STACB</name>
<keyword evidence="10" id="KW-1185">Reference proteome</keyword>
<reference evidence="9 10" key="1">
    <citation type="journal article" date="2014" name="BMC Genomics">
        <title>Comparative genome sequencing reveals chemotype-specific gene clusters in the toxigenic black mold Stachybotrys.</title>
        <authorList>
            <person name="Semeiks J."/>
            <person name="Borek D."/>
            <person name="Otwinowski Z."/>
            <person name="Grishin N.V."/>
        </authorList>
    </citation>
    <scope>NUCLEOTIDE SEQUENCE [LARGE SCALE GENOMIC DNA]</scope>
    <source>
        <strain evidence="10">CBS 109288 / IBT 7711</strain>
    </source>
</reference>
<evidence type="ECO:0000256" key="7">
    <source>
        <dbReference type="SAM" id="Phobius"/>
    </source>
</evidence>
<dbReference type="HOGENOM" id="CLU_027816_4_0_1"/>
<organism evidence="9 10">
    <name type="scientific">Stachybotrys chartarum (strain CBS 109288 / IBT 7711)</name>
    <name type="common">Toxic black mold</name>
    <name type="synonym">Stilbospora chartarum</name>
    <dbReference type="NCBI Taxonomy" id="1280523"/>
    <lineage>
        <taxon>Eukaryota</taxon>
        <taxon>Fungi</taxon>
        <taxon>Dikarya</taxon>
        <taxon>Ascomycota</taxon>
        <taxon>Pezizomycotina</taxon>
        <taxon>Sordariomycetes</taxon>
        <taxon>Hypocreomycetidae</taxon>
        <taxon>Hypocreales</taxon>
        <taxon>Stachybotryaceae</taxon>
        <taxon>Stachybotrys</taxon>
    </lineage>
</organism>
<evidence type="ECO:0000313" key="10">
    <source>
        <dbReference type="Proteomes" id="UP000028045"/>
    </source>
</evidence>
<evidence type="ECO:0000259" key="8">
    <source>
        <dbReference type="Pfam" id="PF01490"/>
    </source>
</evidence>
<feature type="transmembrane region" description="Helical" evidence="7">
    <location>
        <begin position="98"/>
        <end position="118"/>
    </location>
</feature>
<feature type="transmembrane region" description="Helical" evidence="7">
    <location>
        <begin position="124"/>
        <end position="147"/>
    </location>
</feature>
<evidence type="ECO:0000256" key="4">
    <source>
        <dbReference type="ARBA" id="ARBA00022989"/>
    </source>
</evidence>
<evidence type="ECO:0000256" key="3">
    <source>
        <dbReference type="ARBA" id="ARBA00022692"/>
    </source>
</evidence>
<comment type="subcellular location">
    <subcellularLocation>
        <location evidence="1">Membrane</location>
        <topology evidence="1">Multi-pass membrane protein</topology>
    </subcellularLocation>
</comment>
<evidence type="ECO:0000256" key="1">
    <source>
        <dbReference type="ARBA" id="ARBA00004141"/>
    </source>
</evidence>
<keyword evidence="5 7" id="KW-0472">Membrane</keyword>
<dbReference type="Pfam" id="PF01490">
    <property type="entry name" value="Aa_trans"/>
    <property type="match status" value="1"/>
</dbReference>
<feature type="transmembrane region" description="Helical" evidence="7">
    <location>
        <begin position="465"/>
        <end position="487"/>
    </location>
</feature>
<gene>
    <name evidence="9" type="ORF">S7711_02288</name>
</gene>
<feature type="transmembrane region" description="Helical" evidence="7">
    <location>
        <begin position="314"/>
        <end position="336"/>
    </location>
</feature>
<feature type="transmembrane region" description="Helical" evidence="7">
    <location>
        <begin position="202"/>
        <end position="224"/>
    </location>
</feature>
<dbReference type="GO" id="GO:0016020">
    <property type="term" value="C:membrane"/>
    <property type="evidence" value="ECO:0007669"/>
    <property type="project" value="UniProtKB-SubCell"/>
</dbReference>
<feature type="domain" description="Amino acid transporter transmembrane" evidence="8">
    <location>
        <begin position="92"/>
        <end position="487"/>
    </location>
</feature>
<dbReference type="OrthoDB" id="655540at2759"/>
<feature type="transmembrane region" description="Helical" evidence="7">
    <location>
        <begin position="422"/>
        <end position="444"/>
    </location>
</feature>
<sequence>MASPTNPFADDFALSAEEENIQHAPAQARSTTPWRHGSTSTVGGDTGGDIELTDLRPRADVEKGRKGSAARTRATEAADPPASGATETRFRRMGWKRLTIVLIVQTIALGVLGLPKAFATLGMLLGIFFTSCIGYLALTTSFVIGQVKLLHPGVANYADAGRLLMGRFGYEVVSAMFLCKVVCLVASHCLTGAIAFEQLFDVNGSLCSIWLCLAAMFALLFLAIPPSFSEQAILGYVDFASIILAIGVTVVGTGVAADGPDRPPGDPWSWYPREDATNSETMTALGNIVFSYSYAVCQFTFMDDMHTPRDFGKSVKLFTVLLITVYVLTGALIYGFVGTEVQAPALLSLKGTVAKAAWAVALPVIFISGSINTVVAGRYLHGRIYKNSPLQYINTAWGWVSWIIIIGFITILSFFIAEAVPFFDNLLTIVSSLFGSAFTMYLPSVMWFKLIKRGKWHTRENLTDAMAYTAIFTAGMMVLLGGVYYTITDLVEKTGSLGNPFSCTPLSDRQSESAT</sequence>
<keyword evidence="4 7" id="KW-1133">Transmembrane helix</keyword>
<evidence type="ECO:0000256" key="5">
    <source>
        <dbReference type="ARBA" id="ARBA00023136"/>
    </source>
</evidence>
<feature type="transmembrane region" description="Helical" evidence="7">
    <location>
        <begin position="284"/>
        <end position="302"/>
    </location>
</feature>
<evidence type="ECO:0000256" key="2">
    <source>
        <dbReference type="ARBA" id="ARBA00008066"/>
    </source>
</evidence>
<dbReference type="AlphaFoldDB" id="A0A084B0U6"/>
<dbReference type="EMBL" id="KL648338">
    <property type="protein sequence ID" value="KEY71175.1"/>
    <property type="molecule type" value="Genomic_DNA"/>
</dbReference>